<comment type="caution">
    <text evidence="2">The sequence shown here is derived from an EMBL/GenBank/DDBJ whole genome shotgun (WGS) entry which is preliminary data.</text>
</comment>
<feature type="compositionally biased region" description="Polar residues" evidence="1">
    <location>
        <begin position="29"/>
        <end position="58"/>
    </location>
</feature>
<feature type="non-terminal residue" evidence="2">
    <location>
        <position position="217"/>
    </location>
</feature>
<proteinExistence type="predicted"/>
<reference evidence="2 3" key="1">
    <citation type="submission" date="2015-10" db="EMBL/GenBank/DDBJ databases">
        <title>The cercosporin biosynthetic gene cluster was horizontally transferred to several fungal lineages and shown to be expanded in Cercospora beticola based on microsynteny with recipient genomes.</title>
        <authorList>
            <person name="De Jonge R."/>
            <person name="Ebert M.K."/>
            <person name="Suttle J.C."/>
            <person name="Jurick Ii W.M."/>
            <person name="Secor G.A."/>
            <person name="Thomma B.P."/>
            <person name="Van De Peer Y."/>
            <person name="Bolton M.D."/>
        </authorList>
    </citation>
    <scope>NUCLEOTIDE SEQUENCE [LARGE SCALE GENOMIC DNA]</scope>
    <source>
        <strain evidence="2 3">09-40</strain>
    </source>
</reference>
<feature type="non-terminal residue" evidence="2">
    <location>
        <position position="1"/>
    </location>
</feature>
<organism evidence="2 3">
    <name type="scientific">Cercospora beticola</name>
    <name type="common">Sugarbeet leaf spot fungus</name>
    <dbReference type="NCBI Taxonomy" id="122368"/>
    <lineage>
        <taxon>Eukaryota</taxon>
        <taxon>Fungi</taxon>
        <taxon>Dikarya</taxon>
        <taxon>Ascomycota</taxon>
        <taxon>Pezizomycotina</taxon>
        <taxon>Dothideomycetes</taxon>
        <taxon>Dothideomycetidae</taxon>
        <taxon>Mycosphaerellales</taxon>
        <taxon>Mycosphaerellaceae</taxon>
        <taxon>Cercospora</taxon>
    </lineage>
</organism>
<feature type="compositionally biased region" description="Low complexity" evidence="1">
    <location>
        <begin position="66"/>
        <end position="80"/>
    </location>
</feature>
<dbReference type="EMBL" id="LKMD01000104">
    <property type="protein sequence ID" value="PIA94556.1"/>
    <property type="molecule type" value="Genomic_DNA"/>
</dbReference>
<feature type="region of interest" description="Disordered" evidence="1">
    <location>
        <begin position="1"/>
        <end position="124"/>
    </location>
</feature>
<evidence type="ECO:0000313" key="2">
    <source>
        <dbReference type="EMBL" id="PIA94556.1"/>
    </source>
</evidence>
<sequence>ESYIDYGISTGSPTPLINSLPRRRAAETSPRNPQVTQPEQPSPGETASHSNHLRSSISYKEKPKCSSHPSSPPLCSSQSAPSPPQPQPQPSSSNANPPPDAVASPTPLAPSAQPSTKATDTTKTANKSAATTILINITTVKVSTSLFQVHTKNSPSCRVETSTLVAHPVQTVLCSILLDDTLVPLLTLELAGTTLLDVRVLLHRLLCQSKKCGSIYW</sequence>
<dbReference type="Proteomes" id="UP000230605">
    <property type="component" value="Chromosome 6"/>
</dbReference>
<name>A0A2G5HPS6_CERBT</name>
<protein>
    <submittedName>
        <fullName evidence="2">Uncharacterized protein</fullName>
    </submittedName>
</protein>
<feature type="compositionally biased region" description="Low complexity" evidence="1">
    <location>
        <begin position="90"/>
        <end position="105"/>
    </location>
</feature>
<dbReference type="AlphaFoldDB" id="A0A2G5HPS6"/>
<gene>
    <name evidence="2" type="ORF">CB0940_08667</name>
</gene>
<evidence type="ECO:0000256" key="1">
    <source>
        <dbReference type="SAM" id="MobiDB-lite"/>
    </source>
</evidence>
<accession>A0A2G5HPS6</accession>
<evidence type="ECO:0000313" key="3">
    <source>
        <dbReference type="Proteomes" id="UP000230605"/>
    </source>
</evidence>